<gene>
    <name evidence="3" type="ORF">NC653_038638</name>
</gene>
<dbReference type="InterPro" id="IPR050466">
    <property type="entry name" value="Carboxylest/Gibb_receptor"/>
</dbReference>
<comment type="similarity">
    <text evidence="1">Belongs to the 'GDXG' lipolytic enzyme family.</text>
</comment>
<dbReference type="SUPFAM" id="SSF53474">
    <property type="entry name" value="alpha/beta-Hydrolases"/>
    <property type="match status" value="1"/>
</dbReference>
<keyword evidence="4" id="KW-1185">Reference proteome</keyword>
<organism evidence="3 4">
    <name type="scientific">Populus alba x Populus x berolinensis</name>
    <dbReference type="NCBI Taxonomy" id="444605"/>
    <lineage>
        <taxon>Eukaryota</taxon>
        <taxon>Viridiplantae</taxon>
        <taxon>Streptophyta</taxon>
        <taxon>Embryophyta</taxon>
        <taxon>Tracheophyta</taxon>
        <taxon>Spermatophyta</taxon>
        <taxon>Magnoliopsida</taxon>
        <taxon>eudicotyledons</taxon>
        <taxon>Gunneridae</taxon>
        <taxon>Pentapetalae</taxon>
        <taxon>rosids</taxon>
        <taxon>fabids</taxon>
        <taxon>Malpighiales</taxon>
        <taxon>Salicaceae</taxon>
        <taxon>Saliceae</taxon>
        <taxon>Populus</taxon>
    </lineage>
</organism>
<dbReference type="Pfam" id="PF07859">
    <property type="entry name" value="Abhydrolase_3"/>
    <property type="match status" value="1"/>
</dbReference>
<dbReference type="Gene3D" id="3.40.50.1820">
    <property type="entry name" value="alpha/beta hydrolase"/>
    <property type="match status" value="1"/>
</dbReference>
<dbReference type="AlphaFoldDB" id="A0AAD6LH84"/>
<evidence type="ECO:0000256" key="1">
    <source>
        <dbReference type="ARBA" id="ARBA00010515"/>
    </source>
</evidence>
<evidence type="ECO:0000259" key="2">
    <source>
        <dbReference type="Pfam" id="PF07859"/>
    </source>
</evidence>
<feature type="domain" description="Alpha/beta hydrolase fold-3" evidence="2">
    <location>
        <begin position="20"/>
        <end position="73"/>
    </location>
</feature>
<dbReference type="PANTHER" id="PTHR23024">
    <property type="entry name" value="ARYLACETAMIDE DEACETYLASE"/>
    <property type="match status" value="1"/>
</dbReference>
<protein>
    <recommendedName>
        <fullName evidence="2">Alpha/beta hydrolase fold-3 domain-containing protein</fullName>
    </recommendedName>
</protein>
<evidence type="ECO:0000313" key="3">
    <source>
        <dbReference type="EMBL" id="KAJ6960676.1"/>
    </source>
</evidence>
<reference evidence="3" key="1">
    <citation type="journal article" date="2023" name="Mol. Ecol. Resour.">
        <title>Chromosome-level genome assembly of a triploid poplar Populus alba 'Berolinensis'.</title>
        <authorList>
            <person name="Chen S."/>
            <person name="Yu Y."/>
            <person name="Wang X."/>
            <person name="Wang S."/>
            <person name="Zhang T."/>
            <person name="Zhou Y."/>
            <person name="He R."/>
            <person name="Meng N."/>
            <person name="Wang Y."/>
            <person name="Liu W."/>
            <person name="Liu Z."/>
            <person name="Liu J."/>
            <person name="Guo Q."/>
            <person name="Huang H."/>
            <person name="Sederoff R.R."/>
            <person name="Wang G."/>
            <person name="Qu G."/>
            <person name="Chen S."/>
        </authorList>
    </citation>
    <scope>NUCLEOTIDE SEQUENCE</scope>
    <source>
        <strain evidence="3">SC-2020</strain>
    </source>
</reference>
<accession>A0AAD6LH84</accession>
<dbReference type="Proteomes" id="UP001164929">
    <property type="component" value="Chromosome 17"/>
</dbReference>
<dbReference type="EMBL" id="JAQIZT010000017">
    <property type="protein sequence ID" value="KAJ6960676.1"/>
    <property type="molecule type" value="Genomic_DNA"/>
</dbReference>
<proteinExistence type="inferred from homology"/>
<dbReference type="InterPro" id="IPR029058">
    <property type="entry name" value="AB_hydrolase_fold"/>
</dbReference>
<name>A0AAD6LH84_9ROSI</name>
<evidence type="ECO:0000313" key="4">
    <source>
        <dbReference type="Proteomes" id="UP001164929"/>
    </source>
</evidence>
<comment type="caution">
    <text evidence="3">The sequence shown here is derived from an EMBL/GenBank/DDBJ whole genome shotgun (WGS) entry which is preliminary data.</text>
</comment>
<dbReference type="GO" id="GO:0016787">
    <property type="term" value="F:hydrolase activity"/>
    <property type="evidence" value="ECO:0007669"/>
    <property type="project" value="InterPro"/>
</dbReference>
<sequence length="95" mass="10212">MIHGQGSCGSRRHSNVMDPNPWINEYADLGRVILAGESAGGTIAQYVAVQTGAAGLPAVAIERLLIVHPYFWAKEPDKFNQYICPTSSGADDPKL</sequence>
<dbReference type="PANTHER" id="PTHR23024:SF408">
    <property type="entry name" value="ALPHA_BETA HYDROLASE FOLD-3 DOMAIN-CONTAINING PROTEIN"/>
    <property type="match status" value="1"/>
</dbReference>
<dbReference type="InterPro" id="IPR013094">
    <property type="entry name" value="AB_hydrolase_3"/>
</dbReference>